<dbReference type="InterPro" id="IPR045063">
    <property type="entry name" value="Dynamin_N"/>
</dbReference>
<dbReference type="InterPro" id="IPR001401">
    <property type="entry name" value="Dynamin_GTPase"/>
</dbReference>
<dbReference type="Pfam" id="PF00350">
    <property type="entry name" value="Dynamin_N"/>
    <property type="match status" value="1"/>
</dbReference>
<dbReference type="FunFam" id="1.20.120.1240:FF:000007">
    <property type="entry name" value="Interferon-induced GTP-binding protein Mx1"/>
    <property type="match status" value="1"/>
</dbReference>
<dbReference type="GO" id="GO:0005886">
    <property type="term" value="C:plasma membrane"/>
    <property type="evidence" value="ECO:0000318"/>
    <property type="project" value="GO_Central"/>
</dbReference>
<dbReference type="InterPro" id="IPR022812">
    <property type="entry name" value="Dynamin"/>
</dbReference>
<dbReference type="HOGENOM" id="CLU_008964_8_0_1"/>
<dbReference type="InterPro" id="IPR030381">
    <property type="entry name" value="G_DYNAMIN_dom"/>
</dbReference>
<dbReference type="InParanoid" id="W5LZR6"/>
<dbReference type="GO" id="GO:0005874">
    <property type="term" value="C:microtubule"/>
    <property type="evidence" value="ECO:0000318"/>
    <property type="project" value="GO_Central"/>
</dbReference>
<evidence type="ECO:0008006" key="9">
    <source>
        <dbReference type="Google" id="ProtNLM"/>
    </source>
</evidence>
<dbReference type="GO" id="GO:0003924">
    <property type="term" value="F:GTPase activity"/>
    <property type="evidence" value="ECO:0000318"/>
    <property type="project" value="GO_Central"/>
</dbReference>
<evidence type="ECO:0000256" key="2">
    <source>
        <dbReference type="ARBA" id="ARBA00022490"/>
    </source>
</evidence>
<dbReference type="GO" id="GO:0005634">
    <property type="term" value="C:nucleus"/>
    <property type="evidence" value="ECO:0000318"/>
    <property type="project" value="GO_Central"/>
</dbReference>
<dbReference type="SMART" id="SM00302">
    <property type="entry name" value="GED"/>
    <property type="match status" value="1"/>
</dbReference>
<dbReference type="InterPro" id="IPR003130">
    <property type="entry name" value="GED"/>
</dbReference>
<dbReference type="SUPFAM" id="SSF52540">
    <property type="entry name" value="P-loop containing nucleoside triphosphate hydrolases"/>
    <property type="match status" value="1"/>
</dbReference>
<comment type="subcellular location">
    <subcellularLocation>
        <location evidence="1">Cytoplasm</location>
    </subcellularLocation>
</comment>
<dbReference type="GO" id="GO:0045202">
    <property type="term" value="C:synapse"/>
    <property type="evidence" value="ECO:0000318"/>
    <property type="project" value="GO_Central"/>
</dbReference>
<evidence type="ECO:0000259" key="6">
    <source>
        <dbReference type="PROSITE" id="PS51718"/>
    </source>
</evidence>
<dbReference type="GO" id="GO:0005525">
    <property type="term" value="F:GTP binding"/>
    <property type="evidence" value="ECO:0007669"/>
    <property type="project" value="UniProtKB-KW"/>
</dbReference>
<dbReference type="eggNOG" id="KOG0446">
    <property type="taxonomic scope" value="Eukaryota"/>
</dbReference>
<dbReference type="Bgee" id="ENSLOCG00000001408">
    <property type="expression patterns" value="Expressed in pharyngeal gill and 9 other cell types or tissues"/>
</dbReference>
<dbReference type="InterPro" id="IPR020850">
    <property type="entry name" value="GED_dom"/>
</dbReference>
<name>W5LZR6_LEPOC</name>
<proteinExistence type="predicted"/>
<keyword evidence="8" id="KW-1185">Reference proteome</keyword>
<evidence type="ECO:0000256" key="3">
    <source>
        <dbReference type="ARBA" id="ARBA00022741"/>
    </source>
</evidence>
<dbReference type="GO" id="GO:0098793">
    <property type="term" value="C:presynapse"/>
    <property type="evidence" value="ECO:0007669"/>
    <property type="project" value="GOC"/>
</dbReference>
<dbReference type="Gene3D" id="3.40.50.300">
    <property type="entry name" value="P-loop containing nucleotide triphosphate hydrolases"/>
    <property type="match status" value="1"/>
</dbReference>
<dbReference type="GeneTree" id="ENSGT00940000164201"/>
<dbReference type="PANTHER" id="PTHR11566">
    <property type="entry name" value="DYNAMIN"/>
    <property type="match status" value="1"/>
</dbReference>
<evidence type="ECO:0000256" key="1">
    <source>
        <dbReference type="ARBA" id="ARBA00004496"/>
    </source>
</evidence>
<dbReference type="PROSITE" id="PS51388">
    <property type="entry name" value="GED"/>
    <property type="match status" value="1"/>
</dbReference>
<dbReference type="PRINTS" id="PR00195">
    <property type="entry name" value="DYNAMIN"/>
</dbReference>
<protein>
    <recommendedName>
        <fullName evidence="9">Interferon-induced GTP-binding protein Mx</fullName>
    </recommendedName>
</protein>
<dbReference type="Proteomes" id="UP000018468">
    <property type="component" value="Linkage group LG3"/>
</dbReference>
<dbReference type="Pfam" id="PF01031">
    <property type="entry name" value="Dynamin_M"/>
    <property type="match status" value="1"/>
</dbReference>
<dbReference type="GO" id="GO:0016185">
    <property type="term" value="P:synaptic vesicle budding from presynaptic endocytic zone membrane"/>
    <property type="evidence" value="ECO:0000318"/>
    <property type="project" value="GO_Central"/>
</dbReference>
<dbReference type="STRING" id="7918.ENSLOCP00000001623"/>
<dbReference type="SMART" id="SM00053">
    <property type="entry name" value="DYNc"/>
    <property type="match status" value="1"/>
</dbReference>
<dbReference type="FunFam" id="3.40.50.300:FF:000621">
    <property type="entry name" value="Interferon-induced GTP-binding protein Mx1"/>
    <property type="match status" value="1"/>
</dbReference>
<keyword evidence="2" id="KW-0963">Cytoplasm</keyword>
<dbReference type="PROSITE" id="PS51718">
    <property type="entry name" value="G_DYNAMIN_2"/>
    <property type="match status" value="1"/>
</dbReference>
<accession>W5LZR6</accession>
<evidence type="ECO:0000313" key="8">
    <source>
        <dbReference type="Proteomes" id="UP000018468"/>
    </source>
</evidence>
<dbReference type="GO" id="GO:0008017">
    <property type="term" value="F:microtubule binding"/>
    <property type="evidence" value="ECO:0000318"/>
    <property type="project" value="GO_Central"/>
</dbReference>
<sequence length="621" mass="70659">NPRVTMSCMLYGHYKDQVRPFIDVVDRLRALGVDQEVPLPTVAVIGDQSSGKSSVLEALSGVQLPRGTGVMTRCPLELILKNSKDETWQGTISYRDNDTELESADQVADEIIYAQNELAGKNQGISSERITLVIESHDVPDLTLIDLPGITRVSVGSQPRDIGNQIKELINTYINKKETIILVVIPCAVDIATTEALKMAREVDPEGERTLGVLTKPDLTDKGMEDRICNILKNRVIYMEKGYMIVRCRNQEEIRSSMQHAEAIKAEQDFFFKSPFFRDLLSDKQAGINHLAAKLSAELLSQIKKCLPIIESEIQKKQQEVANELESIGRAPYDDRENVKFLSEKVRGFVNDVMALVNGDFSKEFVKETELFCFIREKFSKWHSNLEEREADIEESLCSKAQEYIESCRGRQLPGFLNYSVFEALAKKFIKDLEVPAYRLLTMISDEVQDVLKTMAHMHFQGLPNLLKYTKDRIAEIREMEDKRSGEMLKTLFKMEAMIYTQDGTYALKLDRAQSSEEFAARKDKRTAFDLKAEVSALKIHLKTYCKIASSRLADLVPMVTRFYLLHESGAELQRGMLSLLQERDIVDEMVEEEEGITAKRKALQDRQERLRHAYASLGDI</sequence>
<dbReference type="PANTHER" id="PTHR11566:SF225">
    <property type="entry name" value="INTERFERON-INDUCED GTP-BINDING PROTEIN MX-RELATED"/>
    <property type="match status" value="1"/>
</dbReference>
<dbReference type="AlphaFoldDB" id="W5LZR6"/>
<dbReference type="Gene3D" id="1.20.120.1240">
    <property type="entry name" value="Dynamin, middle domain"/>
    <property type="match status" value="1"/>
</dbReference>
<dbReference type="Ensembl" id="ENSLOCT00000001628.1">
    <property type="protein sequence ID" value="ENSLOCP00000001623.1"/>
    <property type="gene ID" value="ENSLOCG00000001408.1"/>
</dbReference>
<reference evidence="8" key="1">
    <citation type="submission" date="2011-12" db="EMBL/GenBank/DDBJ databases">
        <title>The Draft Genome of Lepisosteus oculatus.</title>
        <authorList>
            <consortium name="The Broad Institute Genome Assembly &amp; Analysis Group"/>
            <consortium name="Computational R&amp;D Group"/>
            <consortium name="and Sequencing Platform"/>
            <person name="Di Palma F."/>
            <person name="Alfoldi J."/>
            <person name="Johnson J."/>
            <person name="Berlin A."/>
            <person name="Gnerre S."/>
            <person name="Jaffe D."/>
            <person name="MacCallum I."/>
            <person name="Young S."/>
            <person name="Walker B.J."/>
            <person name="Lander E.S."/>
            <person name="Lindblad-Toh K."/>
        </authorList>
    </citation>
    <scope>NUCLEOTIDE SEQUENCE [LARGE SCALE GENOMIC DNA]</scope>
</reference>
<dbReference type="InterPro" id="IPR000375">
    <property type="entry name" value="Dynamin_stalk"/>
</dbReference>
<feature type="domain" description="GED" evidence="5">
    <location>
        <begin position="535"/>
        <end position="621"/>
    </location>
</feature>
<dbReference type="GO" id="GO:0005737">
    <property type="term" value="C:cytoplasm"/>
    <property type="evidence" value="ECO:0000318"/>
    <property type="project" value="GO_Central"/>
</dbReference>
<feature type="domain" description="Dynamin-type G" evidence="6">
    <location>
        <begin position="36"/>
        <end position="308"/>
    </location>
</feature>
<dbReference type="CDD" id="cd08771">
    <property type="entry name" value="DLP_1"/>
    <property type="match status" value="1"/>
</dbReference>
<evidence type="ECO:0000313" key="7">
    <source>
        <dbReference type="Ensembl" id="ENSLOCP00000001623.1"/>
    </source>
</evidence>
<dbReference type="InterPro" id="IPR027417">
    <property type="entry name" value="P-loop_NTPase"/>
</dbReference>
<dbReference type="EMBL" id="AHAT01003352">
    <property type="status" value="NOT_ANNOTATED_CDS"/>
    <property type="molecule type" value="Genomic_DNA"/>
</dbReference>
<reference evidence="7" key="2">
    <citation type="submission" date="2025-08" db="UniProtKB">
        <authorList>
            <consortium name="Ensembl"/>
        </authorList>
    </citation>
    <scope>IDENTIFICATION</scope>
</reference>
<reference evidence="7" key="3">
    <citation type="submission" date="2025-09" db="UniProtKB">
        <authorList>
            <consortium name="Ensembl"/>
        </authorList>
    </citation>
    <scope>IDENTIFICATION</scope>
</reference>
<keyword evidence="4" id="KW-0342">GTP-binding</keyword>
<keyword evidence="3" id="KW-0547">Nucleotide-binding</keyword>
<dbReference type="Pfam" id="PF02212">
    <property type="entry name" value="GED"/>
    <property type="match status" value="1"/>
</dbReference>
<evidence type="ECO:0000256" key="4">
    <source>
        <dbReference type="ARBA" id="ARBA00023134"/>
    </source>
</evidence>
<evidence type="ECO:0000259" key="5">
    <source>
        <dbReference type="PROSITE" id="PS51388"/>
    </source>
</evidence>
<dbReference type="OMA" id="MTEILEM"/>
<organism evidence="7 8">
    <name type="scientific">Lepisosteus oculatus</name>
    <name type="common">Spotted gar</name>
    <dbReference type="NCBI Taxonomy" id="7918"/>
    <lineage>
        <taxon>Eukaryota</taxon>
        <taxon>Metazoa</taxon>
        <taxon>Chordata</taxon>
        <taxon>Craniata</taxon>
        <taxon>Vertebrata</taxon>
        <taxon>Euteleostomi</taxon>
        <taxon>Actinopterygii</taxon>
        <taxon>Neopterygii</taxon>
        <taxon>Holostei</taxon>
        <taxon>Semionotiformes</taxon>
        <taxon>Lepisosteidae</taxon>
        <taxon>Lepisosteus</taxon>
    </lineage>
</organism>
<dbReference type="GO" id="GO:0051607">
    <property type="term" value="P:defense response to virus"/>
    <property type="evidence" value="ECO:0000318"/>
    <property type="project" value="GO_Central"/>
</dbReference>